<dbReference type="SUPFAM" id="SSF56601">
    <property type="entry name" value="beta-lactamase/transpeptidase-like"/>
    <property type="match status" value="1"/>
</dbReference>
<dbReference type="InterPro" id="IPR001466">
    <property type="entry name" value="Beta-lactam-related"/>
</dbReference>
<keyword evidence="3" id="KW-1185">Reference proteome</keyword>
<reference evidence="2 3" key="1">
    <citation type="submission" date="2020-07" db="EMBL/GenBank/DDBJ databases">
        <title>Sequencing the genomes of 1000 actinobacteria strains.</title>
        <authorList>
            <person name="Klenk H.-P."/>
        </authorList>
    </citation>
    <scope>NUCLEOTIDE SEQUENCE [LARGE SCALE GENOMIC DNA]</scope>
    <source>
        <strain evidence="2 3">DSM 100723</strain>
    </source>
</reference>
<dbReference type="RefSeq" id="WP_182559564.1">
    <property type="nucleotide sequence ID" value="NZ_JACGWT010000002.1"/>
</dbReference>
<dbReference type="Pfam" id="PF00144">
    <property type="entry name" value="Beta-lactamase"/>
    <property type="match status" value="1"/>
</dbReference>
<dbReference type="InterPro" id="IPR012338">
    <property type="entry name" value="Beta-lactam/transpept-like"/>
</dbReference>
<dbReference type="Proteomes" id="UP000523079">
    <property type="component" value="Unassembled WGS sequence"/>
</dbReference>
<gene>
    <name evidence="2" type="ORF">FHX74_001647</name>
</gene>
<sequence>MPRASSIEAGVERFRHAVTERHLGVEGLHIHTRNGAPIAVRWVSDDRREVYSVSKTFTSVAIGMARAEGLLDLEASVLTFLPEFAAIAAPGIDAVTIHQLLTMTSGIGYRWQGEDNDHPGDPAADILSTPLDAEPGEQFAYRGGNSYLLSRIISAVSGQDMRDYLMPRLFVPLKIGNPQWLRCPLGFSMGAVGLQLRTEEVSRLGITLLNRGQHGGRQVVPGDYVDLMHDEAISSNLEGVQGAYGLHCWHCDRDDAWRMDGLYGQFSIIFPRQQACITLTSHYEQATTDILDAVWDELVPTL</sequence>
<dbReference type="InterPro" id="IPR050789">
    <property type="entry name" value="Diverse_Enzym_Activities"/>
</dbReference>
<organism evidence="2 3">
    <name type="scientific">Microlunatus kandeliicorticis</name>
    <dbReference type="NCBI Taxonomy" id="1759536"/>
    <lineage>
        <taxon>Bacteria</taxon>
        <taxon>Bacillati</taxon>
        <taxon>Actinomycetota</taxon>
        <taxon>Actinomycetes</taxon>
        <taxon>Propionibacteriales</taxon>
        <taxon>Propionibacteriaceae</taxon>
        <taxon>Microlunatus</taxon>
    </lineage>
</organism>
<evidence type="ECO:0000259" key="1">
    <source>
        <dbReference type="Pfam" id="PF00144"/>
    </source>
</evidence>
<evidence type="ECO:0000313" key="2">
    <source>
        <dbReference type="EMBL" id="MBA8794042.1"/>
    </source>
</evidence>
<accession>A0A7W3IRT1</accession>
<dbReference type="Gene3D" id="3.40.710.10">
    <property type="entry name" value="DD-peptidase/beta-lactamase superfamily"/>
    <property type="match status" value="1"/>
</dbReference>
<dbReference type="EMBL" id="JACGWT010000002">
    <property type="protein sequence ID" value="MBA8794042.1"/>
    <property type="molecule type" value="Genomic_DNA"/>
</dbReference>
<dbReference type="AlphaFoldDB" id="A0A7W3IRT1"/>
<feature type="domain" description="Beta-lactamase-related" evidence="1">
    <location>
        <begin position="41"/>
        <end position="283"/>
    </location>
</feature>
<comment type="caution">
    <text evidence="2">The sequence shown here is derived from an EMBL/GenBank/DDBJ whole genome shotgun (WGS) entry which is preliminary data.</text>
</comment>
<dbReference type="PANTHER" id="PTHR43283:SF7">
    <property type="entry name" value="BETA-LACTAMASE-RELATED DOMAIN-CONTAINING PROTEIN"/>
    <property type="match status" value="1"/>
</dbReference>
<evidence type="ECO:0000313" key="3">
    <source>
        <dbReference type="Proteomes" id="UP000523079"/>
    </source>
</evidence>
<proteinExistence type="predicted"/>
<dbReference type="PANTHER" id="PTHR43283">
    <property type="entry name" value="BETA-LACTAMASE-RELATED"/>
    <property type="match status" value="1"/>
</dbReference>
<name>A0A7W3IRT1_9ACTN</name>
<protein>
    <submittedName>
        <fullName evidence="2">CubicO group peptidase (Beta-lactamase class C family)</fullName>
    </submittedName>
</protein>